<reference evidence="11" key="1">
    <citation type="submission" date="2022-05" db="EMBL/GenBank/DDBJ databases">
        <title>Comparative Genomics of Spacecraft Associated Microbes.</title>
        <authorList>
            <person name="Tran M.T."/>
            <person name="Wright A."/>
            <person name="Seuylemezian A."/>
            <person name="Eisen J."/>
            <person name="Coil D."/>
        </authorList>
    </citation>
    <scope>NUCLEOTIDE SEQUENCE</scope>
    <source>
        <strain evidence="11">214.1.1</strain>
    </source>
</reference>
<evidence type="ECO:0000256" key="5">
    <source>
        <dbReference type="ARBA" id="ARBA00022969"/>
    </source>
</evidence>
<keyword evidence="4 11" id="KW-0378">Hydrolase</keyword>
<comment type="catalytic activity">
    <reaction evidence="1">
        <text>Hydrolyzes the link between N-acetylmuramoyl residues and L-amino acid residues in certain cell-wall glycopeptides.</text>
        <dbReference type="EC" id="3.5.1.28"/>
    </reaction>
</comment>
<dbReference type="SUPFAM" id="SSF55846">
    <property type="entry name" value="N-acetylmuramoyl-L-alanine amidase-like"/>
    <property type="match status" value="1"/>
</dbReference>
<dbReference type="PANTHER" id="PTHR30417:SF11">
    <property type="entry name" value="N-ACETYLMURAMOYL-L-ALANINE AMIDASE XLYA"/>
    <property type="match status" value="1"/>
</dbReference>
<evidence type="ECO:0000256" key="4">
    <source>
        <dbReference type="ARBA" id="ARBA00022801"/>
    </source>
</evidence>
<dbReference type="GO" id="GO:0008745">
    <property type="term" value="F:N-acetylmuramoyl-L-alanine amidase activity"/>
    <property type="evidence" value="ECO:0007669"/>
    <property type="project" value="UniProtKB-EC"/>
</dbReference>
<keyword evidence="5" id="KW-0749">Sporulation</keyword>
<dbReference type="SMART" id="SM00644">
    <property type="entry name" value="Ami_2"/>
    <property type="match status" value="1"/>
</dbReference>
<evidence type="ECO:0000256" key="1">
    <source>
        <dbReference type="ARBA" id="ARBA00001561"/>
    </source>
</evidence>
<protein>
    <recommendedName>
        <fullName evidence="3">N-acetylmuramoyl-L-alanine amidase</fullName>
        <ecNumber evidence="3">3.5.1.28</ecNumber>
    </recommendedName>
    <alternativeName>
        <fullName evidence="9">Autolysin</fullName>
    </alternativeName>
    <alternativeName>
        <fullName evidence="8">Cell wall hydrolase</fullName>
    </alternativeName>
</protein>
<keyword evidence="6" id="KW-0178">Competence</keyword>
<dbReference type="GO" id="GO:0009254">
    <property type="term" value="P:peptidoglycan turnover"/>
    <property type="evidence" value="ECO:0007669"/>
    <property type="project" value="TreeGrafter"/>
</dbReference>
<evidence type="ECO:0000256" key="6">
    <source>
        <dbReference type="ARBA" id="ARBA00023287"/>
    </source>
</evidence>
<evidence type="ECO:0000256" key="7">
    <source>
        <dbReference type="ARBA" id="ARBA00023316"/>
    </source>
</evidence>
<dbReference type="PANTHER" id="PTHR30417">
    <property type="entry name" value="N-ACETYLMURAMOYL-L-ALANINE AMIDASE AMID"/>
    <property type="match status" value="1"/>
</dbReference>
<keyword evidence="7" id="KW-0961">Cell wall biogenesis/degradation</keyword>
<sequence length="203" mass="23079">MQIRQDFIPASNRNRPGTRIIPTHLTIHETANRSRGADALTHARYVKGEDAQNRQVSWHYTVDDQYIIQHLPNHELGWHAGSEGNRQSLGIELCVNSDGDFEQTQRHAQWLIARLMRELSIPIERVVTHQHWTGKNCPAILLPTFNEFKRGVLQVSNQTPSSWAEASWNKALAKGIMNTGQGPKEPLTREQLAVILDRLGKLD</sequence>
<evidence type="ECO:0000256" key="2">
    <source>
        <dbReference type="ARBA" id="ARBA00007553"/>
    </source>
</evidence>
<dbReference type="InterPro" id="IPR036505">
    <property type="entry name" value="Amidase/PGRP_sf"/>
</dbReference>
<dbReference type="GO" id="GO:0071555">
    <property type="term" value="P:cell wall organization"/>
    <property type="evidence" value="ECO:0007669"/>
    <property type="project" value="UniProtKB-KW"/>
</dbReference>
<evidence type="ECO:0000256" key="9">
    <source>
        <dbReference type="ARBA" id="ARBA00032390"/>
    </source>
</evidence>
<feature type="domain" description="N-acetylmuramoyl-L-alanine amidase" evidence="10">
    <location>
        <begin position="10"/>
        <end position="151"/>
    </location>
</feature>
<dbReference type="GO" id="GO:0030435">
    <property type="term" value="P:sporulation resulting in formation of a cellular spore"/>
    <property type="evidence" value="ECO:0007669"/>
    <property type="project" value="UniProtKB-KW"/>
</dbReference>
<dbReference type="EMBL" id="JAMBOL010000024">
    <property type="protein sequence ID" value="MCM3715923.1"/>
    <property type="molecule type" value="Genomic_DNA"/>
</dbReference>
<dbReference type="InterPro" id="IPR002502">
    <property type="entry name" value="Amidase_domain"/>
</dbReference>
<comment type="similarity">
    <text evidence="2">Belongs to the N-acetylmuramoyl-L-alanine amidase 2 family.</text>
</comment>
<evidence type="ECO:0000256" key="8">
    <source>
        <dbReference type="ARBA" id="ARBA00030881"/>
    </source>
</evidence>
<gene>
    <name evidence="11" type="ORF">M3202_17855</name>
</gene>
<accession>A0A9X2DT20</accession>
<dbReference type="Pfam" id="PF01510">
    <property type="entry name" value="Amidase_2"/>
    <property type="match status" value="1"/>
</dbReference>
<name>A0A9X2DT20_9BACI</name>
<dbReference type="CDD" id="cd06583">
    <property type="entry name" value="PGRP"/>
    <property type="match status" value="1"/>
</dbReference>
<dbReference type="GO" id="GO:0009253">
    <property type="term" value="P:peptidoglycan catabolic process"/>
    <property type="evidence" value="ECO:0007669"/>
    <property type="project" value="InterPro"/>
</dbReference>
<dbReference type="Gene3D" id="3.40.80.10">
    <property type="entry name" value="Peptidoglycan recognition protein-like"/>
    <property type="match status" value="1"/>
</dbReference>
<organism evidence="11 12">
    <name type="scientific">Halalkalibacter oceani</name>
    <dbReference type="NCBI Taxonomy" id="1653776"/>
    <lineage>
        <taxon>Bacteria</taxon>
        <taxon>Bacillati</taxon>
        <taxon>Bacillota</taxon>
        <taxon>Bacilli</taxon>
        <taxon>Bacillales</taxon>
        <taxon>Bacillaceae</taxon>
        <taxon>Halalkalibacter</taxon>
    </lineage>
</organism>
<comment type="caution">
    <text evidence="11">The sequence shown here is derived from an EMBL/GenBank/DDBJ whole genome shotgun (WGS) entry which is preliminary data.</text>
</comment>
<dbReference type="InterPro" id="IPR051206">
    <property type="entry name" value="NAMLAA_amidase_2"/>
</dbReference>
<dbReference type="GO" id="GO:0030420">
    <property type="term" value="P:establishment of competence for transformation"/>
    <property type="evidence" value="ECO:0007669"/>
    <property type="project" value="UniProtKB-KW"/>
</dbReference>
<dbReference type="EC" id="3.5.1.28" evidence="3"/>
<dbReference type="RefSeq" id="WP_251224615.1">
    <property type="nucleotide sequence ID" value="NZ_JAMBOL010000024.1"/>
</dbReference>
<evidence type="ECO:0000259" key="10">
    <source>
        <dbReference type="SMART" id="SM00644"/>
    </source>
</evidence>
<dbReference type="Proteomes" id="UP001139179">
    <property type="component" value="Unassembled WGS sequence"/>
</dbReference>
<proteinExistence type="inferred from homology"/>
<dbReference type="AlphaFoldDB" id="A0A9X2DT20"/>
<evidence type="ECO:0000313" key="12">
    <source>
        <dbReference type="Proteomes" id="UP001139179"/>
    </source>
</evidence>
<evidence type="ECO:0000256" key="3">
    <source>
        <dbReference type="ARBA" id="ARBA00011901"/>
    </source>
</evidence>
<keyword evidence="12" id="KW-1185">Reference proteome</keyword>
<evidence type="ECO:0000313" key="11">
    <source>
        <dbReference type="EMBL" id="MCM3715923.1"/>
    </source>
</evidence>